<keyword evidence="2" id="KW-1185">Reference proteome</keyword>
<dbReference type="Pfam" id="PF09837">
    <property type="entry name" value="DUF2064"/>
    <property type="match status" value="1"/>
</dbReference>
<accession>A0ABS1L3N2</accession>
<sequence length="220" mass="22322">MTGPLTILVVAKAPVAGLVKTRLGAIVGDDRAADLAAAALLDTLAACHDAGAAGHLSLAGDLAGAVRGAEIATALDGWAITPQRGDGFAERLVNAHLDAGPGLVVQVGMDTPQVTGAALREVAAAIDGHDAVLAPATDGGWWALARRDPDVVRHLAEVEMSTDTVCVETRAALERAGARVAHAAAMTDVDTVEDADLVAGLAPHSRFAEAWRALRAEVAS</sequence>
<dbReference type="SUPFAM" id="SSF53448">
    <property type="entry name" value="Nucleotide-diphospho-sugar transferases"/>
    <property type="match status" value="1"/>
</dbReference>
<dbReference type="InterPro" id="IPR029044">
    <property type="entry name" value="Nucleotide-diphossugar_trans"/>
</dbReference>
<dbReference type="EMBL" id="JAERSG010000001">
    <property type="protein sequence ID" value="MBL0746295.1"/>
    <property type="molecule type" value="Genomic_DNA"/>
</dbReference>
<dbReference type="Proteomes" id="UP000636918">
    <property type="component" value="Unassembled WGS sequence"/>
</dbReference>
<dbReference type="Gene3D" id="3.90.550.10">
    <property type="entry name" value="Spore Coat Polysaccharide Biosynthesis Protein SpsA, Chain A"/>
    <property type="match status" value="1"/>
</dbReference>
<organism evidence="1 2">
    <name type="scientific">Nocardioides baculatus</name>
    <dbReference type="NCBI Taxonomy" id="2801337"/>
    <lineage>
        <taxon>Bacteria</taxon>
        <taxon>Bacillati</taxon>
        <taxon>Actinomycetota</taxon>
        <taxon>Actinomycetes</taxon>
        <taxon>Propionibacteriales</taxon>
        <taxon>Nocardioidaceae</taxon>
        <taxon>Nocardioides</taxon>
    </lineage>
</organism>
<protein>
    <submittedName>
        <fullName evidence="1">DUF2064 domain-containing protein</fullName>
    </submittedName>
</protein>
<evidence type="ECO:0000313" key="2">
    <source>
        <dbReference type="Proteomes" id="UP000636918"/>
    </source>
</evidence>
<gene>
    <name evidence="1" type="ORF">JI751_01615</name>
</gene>
<dbReference type="RefSeq" id="WP_201932610.1">
    <property type="nucleotide sequence ID" value="NZ_JAERSG010000001.1"/>
</dbReference>
<dbReference type="PANTHER" id="PTHR36529">
    <property type="entry name" value="SLL1095 PROTEIN"/>
    <property type="match status" value="1"/>
</dbReference>
<dbReference type="PANTHER" id="PTHR36529:SF1">
    <property type="entry name" value="GLYCOSYLTRANSFERASE"/>
    <property type="match status" value="1"/>
</dbReference>
<evidence type="ECO:0000313" key="1">
    <source>
        <dbReference type="EMBL" id="MBL0746295.1"/>
    </source>
</evidence>
<dbReference type="InterPro" id="IPR018641">
    <property type="entry name" value="Trfase_1_rSAM/seldom-assoc"/>
</dbReference>
<reference evidence="1 2" key="1">
    <citation type="submission" date="2021-01" db="EMBL/GenBank/DDBJ databases">
        <title>Genome seq and assembly of Nocardiodes sp. G10.</title>
        <authorList>
            <person name="Chhetri G."/>
        </authorList>
    </citation>
    <scope>NUCLEOTIDE SEQUENCE [LARGE SCALE GENOMIC DNA]</scope>
    <source>
        <strain evidence="1 2">G10</strain>
    </source>
</reference>
<name>A0ABS1L3N2_9ACTN</name>
<proteinExistence type="predicted"/>
<comment type="caution">
    <text evidence="1">The sequence shown here is derived from an EMBL/GenBank/DDBJ whole genome shotgun (WGS) entry which is preliminary data.</text>
</comment>